<dbReference type="GO" id="GO:1990112">
    <property type="term" value="C:RQC complex"/>
    <property type="evidence" value="ECO:0007669"/>
    <property type="project" value="TreeGrafter"/>
</dbReference>
<keyword evidence="2 5" id="KW-0699">rRNA-binding</keyword>
<dbReference type="Gene3D" id="2.30.310.10">
    <property type="entry name" value="ibrinogen binding protein from staphylococcus aureus domain"/>
    <property type="match status" value="1"/>
</dbReference>
<dbReference type="Gene3D" id="3.40.970.40">
    <property type="entry name" value="fibrinogen binding protein from staphylococcus aureus domain like"/>
    <property type="match status" value="1"/>
</dbReference>
<feature type="domain" description="NFACT RNA-binding" evidence="6">
    <location>
        <begin position="451"/>
        <end position="538"/>
    </location>
</feature>
<protein>
    <recommendedName>
        <fullName evidence="5">Rqc2 homolog RqcH</fullName>
        <shortName evidence="5">RqcH</shortName>
    </recommendedName>
</protein>
<evidence type="ECO:0000259" key="6">
    <source>
        <dbReference type="Pfam" id="PF05670"/>
    </source>
</evidence>
<reference evidence="7" key="1">
    <citation type="journal article" date="2013" name="Int. J. Syst. Evol. Microbiol.">
        <title>Polycladomyces abyssicola gen. nov., sp. nov., a thermophilic filamentous bacterium isolated from hemipelagic sediment.</title>
        <authorList>
            <person name="Tsubouchi T."/>
            <person name="Shimane Y."/>
            <person name="Mori K."/>
            <person name="Usui K."/>
            <person name="Hiraki T."/>
            <person name="Tame A."/>
            <person name="Uematsu K."/>
            <person name="Maruyama T."/>
            <person name="Hatada Y."/>
        </authorList>
    </citation>
    <scope>NUCLEOTIDE SEQUENCE</scope>
    <source>
        <strain evidence="7">JIR-001</strain>
    </source>
</reference>
<accession>A0A8D5UEZ3</accession>
<gene>
    <name evidence="7" type="primary">yloA</name>
    <name evidence="5" type="synonym">rqcH</name>
    <name evidence="7" type="ORF">JIR001_19940</name>
</gene>
<dbReference type="Pfam" id="PF05670">
    <property type="entry name" value="NFACT-R_1"/>
    <property type="match status" value="1"/>
</dbReference>
<reference evidence="7" key="2">
    <citation type="journal article" date="2021" name="Microbiol. Resour. Announc.">
        <title>Complete Genome Sequence of Polycladomyces abyssicola JIR-001T, Isolated from Hemipelagic Sediment in Deep Seawater.</title>
        <authorList>
            <person name="Tsubouchi T."/>
            <person name="Kaneko Y."/>
        </authorList>
    </citation>
    <scope>NUCLEOTIDE SEQUENCE</scope>
    <source>
        <strain evidence="7">JIR-001</strain>
    </source>
</reference>
<dbReference type="InterPro" id="IPR008532">
    <property type="entry name" value="NFACT_RNA-bd"/>
</dbReference>
<dbReference type="GO" id="GO:0072344">
    <property type="term" value="P:rescue of stalled ribosome"/>
    <property type="evidence" value="ECO:0007669"/>
    <property type="project" value="UniProtKB-UniRule"/>
</dbReference>
<keyword evidence="1 5" id="KW-0820">tRNA-binding</keyword>
<proteinExistence type="inferred from homology"/>
<dbReference type="Gene3D" id="1.10.8.50">
    <property type="match status" value="1"/>
</dbReference>
<dbReference type="PANTHER" id="PTHR15239:SF6">
    <property type="entry name" value="RIBOSOME QUALITY CONTROL COMPLEX SUBUNIT NEMF"/>
    <property type="match status" value="1"/>
</dbReference>
<dbReference type="RefSeq" id="WP_212772574.1">
    <property type="nucleotide sequence ID" value="NZ_AP024601.1"/>
</dbReference>
<dbReference type="GO" id="GO:0000049">
    <property type="term" value="F:tRNA binding"/>
    <property type="evidence" value="ECO:0007669"/>
    <property type="project" value="UniProtKB-UniRule"/>
</dbReference>
<dbReference type="GO" id="GO:0043023">
    <property type="term" value="F:ribosomal large subunit binding"/>
    <property type="evidence" value="ECO:0007669"/>
    <property type="project" value="UniProtKB-UniRule"/>
</dbReference>
<keyword evidence="3 5" id="KW-0694">RNA-binding</keyword>
<evidence type="ECO:0000256" key="3">
    <source>
        <dbReference type="ARBA" id="ARBA00022884"/>
    </source>
</evidence>
<comment type="subunit">
    <text evidence="5">Associates with stalled 50S ribosomal subunits. Binds to RqcP.</text>
</comment>
<dbReference type="FunFam" id="2.30.310.10:FF:000004">
    <property type="entry name" value="Fibronectin-binding protein A"/>
    <property type="match status" value="1"/>
</dbReference>
<dbReference type="Proteomes" id="UP000677436">
    <property type="component" value="Chromosome"/>
</dbReference>
<name>A0A8D5UEZ3_9BACL</name>
<keyword evidence="8" id="KW-1185">Reference proteome</keyword>
<keyword evidence="4 5" id="KW-0648">Protein biosynthesis</keyword>
<sequence length="572" mass="65910">MSFDGLVTRAAVREMQTLIGGRINKIYQPSENELLLQVRAQQRNHLLLISAHPSYARIHLTRHMTENPLEPPMFCMLMRKHCEGGIITAIEQVDMERIVHIHIRARNDLGDDVTRLLIAEIMGRHSNIILVDPESNHIIDAVRRVSHAVNRYRQVLPGVTYRRPPAQDKHHPLTADEATFIRSLDFNQGRLDRQIVDRFAGISPVVAKEIVHRAGLGERSRLWQAFSEMMAKIREHRYQPTIVISPEQKSYFSVVKLTHLKGETKTFDSVSSCLDAFFHGKAERDRIRQQTLDLVRKLKNEIEKNEKKIQVLEREIREAEKAENARIYGELLTAYMHQIQRGDQVARVINYYDPEAPEIEIPLDPQLTPSENAQRYFKRYNKAKATRQWNEEQIEKARQDITYLESVLALLENASLKEVEQIREELEEEGWLRPSGKGSRRRKKEAPSPAVYHSSEGIPILVGKNNKQNDYLTHHLASSGDTWLHTKNIPGSHVVIRARTFGEKTLHEAAMLAAYFSKARHSSQVPVDYTLVKYVRKPSGARPGFVIYDHQKTLYVTPDESVIRQLTKKARA</sequence>
<evidence type="ECO:0000256" key="2">
    <source>
        <dbReference type="ARBA" id="ARBA00022730"/>
    </source>
</evidence>
<dbReference type="Pfam" id="PF05833">
    <property type="entry name" value="NFACT_N"/>
    <property type="match status" value="1"/>
</dbReference>
<comment type="similarity">
    <text evidence="5">Belongs to the NEMF family.</text>
</comment>
<dbReference type="InterPro" id="IPR043682">
    <property type="entry name" value="RqcH_bacterial"/>
</dbReference>
<comment type="function">
    <text evidence="5">Key component of the ribosome quality control system (RQC), a ribosome-associated complex that mediates the extraction of incompletely synthesized nascent chains from stalled ribosomes and their subsequent degradation. RqcH recruits Ala-charged tRNA, and with RqcP directs the elongation of stalled nascent chains on 50S ribosomal subunits, leading to non-templated C-terminal alanine extensions (Ala tail). The Ala tail promotes nascent chain degradation. May add between 1 and at least 8 Ala residues. Binds to stalled 50S ribosomal subunits.</text>
</comment>
<dbReference type="GO" id="GO:0019843">
    <property type="term" value="F:rRNA binding"/>
    <property type="evidence" value="ECO:0007669"/>
    <property type="project" value="UniProtKB-UniRule"/>
</dbReference>
<evidence type="ECO:0000313" key="7">
    <source>
        <dbReference type="EMBL" id="BCU82211.1"/>
    </source>
</evidence>
<feature type="coiled-coil region" evidence="5">
    <location>
        <begin position="380"/>
        <end position="429"/>
    </location>
</feature>
<dbReference type="PANTHER" id="PTHR15239">
    <property type="entry name" value="NUCLEAR EXPORT MEDIATOR FACTOR NEMF"/>
    <property type="match status" value="1"/>
</dbReference>
<evidence type="ECO:0000256" key="5">
    <source>
        <dbReference type="HAMAP-Rule" id="MF_00844"/>
    </source>
</evidence>
<evidence type="ECO:0000313" key="8">
    <source>
        <dbReference type="Proteomes" id="UP000677436"/>
    </source>
</evidence>
<dbReference type="AlphaFoldDB" id="A0A8D5UEZ3"/>
<dbReference type="KEGG" id="pabs:JIR001_19940"/>
<organism evidence="7 8">
    <name type="scientific">Polycladomyces abyssicola</name>
    <dbReference type="NCBI Taxonomy" id="1125966"/>
    <lineage>
        <taxon>Bacteria</taxon>
        <taxon>Bacillati</taxon>
        <taxon>Bacillota</taxon>
        <taxon>Bacilli</taxon>
        <taxon>Bacillales</taxon>
        <taxon>Thermoactinomycetaceae</taxon>
        <taxon>Polycladomyces</taxon>
    </lineage>
</organism>
<evidence type="ECO:0000256" key="4">
    <source>
        <dbReference type="ARBA" id="ARBA00022917"/>
    </source>
</evidence>
<keyword evidence="5" id="KW-0175">Coiled coil</keyword>
<dbReference type="EMBL" id="AP024601">
    <property type="protein sequence ID" value="BCU82211.1"/>
    <property type="molecule type" value="Genomic_DNA"/>
</dbReference>
<feature type="coiled-coil region" evidence="5">
    <location>
        <begin position="288"/>
        <end position="325"/>
    </location>
</feature>
<evidence type="ECO:0000256" key="1">
    <source>
        <dbReference type="ARBA" id="ARBA00022555"/>
    </source>
</evidence>
<dbReference type="InterPro" id="IPR051608">
    <property type="entry name" value="RQC_Subunit_NEMF"/>
</dbReference>
<dbReference type="HAMAP" id="MF_00844_B">
    <property type="entry name" value="RqcH_B"/>
    <property type="match status" value="1"/>
</dbReference>